<proteinExistence type="predicted"/>
<gene>
    <name evidence="1" type="ORF">COU10_03845</name>
</gene>
<accession>A0A2H0UMF9</accession>
<evidence type="ECO:0000313" key="1">
    <source>
        <dbReference type="EMBL" id="PIR87602.1"/>
    </source>
</evidence>
<protein>
    <submittedName>
        <fullName evidence="1">Uncharacterized protein</fullName>
    </submittedName>
</protein>
<comment type="caution">
    <text evidence="1">The sequence shown here is derived from an EMBL/GenBank/DDBJ whole genome shotgun (WGS) entry which is preliminary data.</text>
</comment>
<dbReference type="AlphaFoldDB" id="A0A2H0UMF9"/>
<dbReference type="Proteomes" id="UP000230903">
    <property type="component" value="Unassembled WGS sequence"/>
</dbReference>
<dbReference type="EMBL" id="PFBC01000058">
    <property type="protein sequence ID" value="PIR87602.1"/>
    <property type="molecule type" value="Genomic_DNA"/>
</dbReference>
<name>A0A2H0UMF9_9BACT</name>
<evidence type="ECO:0000313" key="2">
    <source>
        <dbReference type="Proteomes" id="UP000230903"/>
    </source>
</evidence>
<organism evidence="1 2">
    <name type="scientific">Candidatus Harrisonbacteria bacterium CG10_big_fil_rev_8_21_14_0_10_45_28</name>
    <dbReference type="NCBI Taxonomy" id="1974586"/>
    <lineage>
        <taxon>Bacteria</taxon>
        <taxon>Candidatus Harrisoniibacteriota</taxon>
    </lineage>
</organism>
<sequence>MKTQRSVGRSANPAEWRRLERLVDRQLAVLAGKRCPKKWLKLLGASSSVALSVAARNYQPGFDLSLMAVVPACCVGLKRLLSWICLDGKRGFTSLDTSKLVDVIATPALPYWVFSVSCGQEETVNLGSDTASTRLQQKLRRPMTISEAVALCVHDEHGIAITKIAFRAGASRHDLWSQVPLIFWDYDDNAPCLGSIPTYGVAPNFALPSLDEELMIEGFHGERVRAWKSRFVKQ</sequence>
<reference evidence="2" key="1">
    <citation type="submission" date="2017-09" db="EMBL/GenBank/DDBJ databases">
        <title>Depth-based differentiation of microbial function through sediment-hosted aquifers and enrichment of novel symbionts in the deep terrestrial subsurface.</title>
        <authorList>
            <person name="Probst A.J."/>
            <person name="Ladd B."/>
            <person name="Jarett J.K."/>
            <person name="Geller-Mcgrath D.E."/>
            <person name="Sieber C.M.K."/>
            <person name="Emerson J.B."/>
            <person name="Anantharaman K."/>
            <person name="Thomas B.C."/>
            <person name="Malmstrom R."/>
            <person name="Stieglmeier M."/>
            <person name="Klingl A."/>
            <person name="Woyke T."/>
            <person name="Ryan C.M."/>
            <person name="Banfield J.F."/>
        </authorList>
    </citation>
    <scope>NUCLEOTIDE SEQUENCE [LARGE SCALE GENOMIC DNA]</scope>
</reference>